<protein>
    <submittedName>
        <fullName evidence="2">Reverse transcriptase</fullName>
    </submittedName>
</protein>
<accession>A0A225W9A3</accession>
<comment type="caution">
    <text evidence="2">The sequence shown here is derived from an EMBL/GenBank/DDBJ whole genome shotgun (WGS) entry which is preliminary data.</text>
</comment>
<evidence type="ECO:0000259" key="1">
    <source>
        <dbReference type="Pfam" id="PF17921"/>
    </source>
</evidence>
<dbReference type="InterPro" id="IPR041588">
    <property type="entry name" value="Integrase_H2C2"/>
</dbReference>
<organism evidence="2 3">
    <name type="scientific">Phytophthora megakarya</name>
    <dbReference type="NCBI Taxonomy" id="4795"/>
    <lineage>
        <taxon>Eukaryota</taxon>
        <taxon>Sar</taxon>
        <taxon>Stramenopiles</taxon>
        <taxon>Oomycota</taxon>
        <taxon>Peronosporomycetes</taxon>
        <taxon>Peronosporales</taxon>
        <taxon>Peronosporaceae</taxon>
        <taxon>Phytophthora</taxon>
    </lineage>
</organism>
<dbReference type="Gene3D" id="1.10.340.70">
    <property type="match status" value="1"/>
</dbReference>
<dbReference type="Pfam" id="PF17921">
    <property type="entry name" value="Integrase_H2C2"/>
    <property type="match status" value="1"/>
</dbReference>
<dbReference type="AlphaFoldDB" id="A0A225W9A3"/>
<dbReference type="FunFam" id="1.10.340.70:FF:000001">
    <property type="entry name" value="Retrovirus-related Pol polyprotein from transposon gypsy-like Protein"/>
    <property type="match status" value="1"/>
</dbReference>
<gene>
    <name evidence="2" type="ORF">PHMEG_00012820</name>
</gene>
<dbReference type="EMBL" id="NBNE01001494">
    <property type="protein sequence ID" value="OWZ13788.1"/>
    <property type="molecule type" value="Genomic_DNA"/>
</dbReference>
<keyword evidence="3" id="KW-1185">Reference proteome</keyword>
<dbReference type="GO" id="GO:0003964">
    <property type="term" value="F:RNA-directed DNA polymerase activity"/>
    <property type="evidence" value="ECO:0007669"/>
    <property type="project" value="UniProtKB-KW"/>
</dbReference>
<feature type="domain" description="Integrase zinc-binding" evidence="1">
    <location>
        <begin position="101"/>
        <end position="156"/>
    </location>
</feature>
<evidence type="ECO:0000313" key="2">
    <source>
        <dbReference type="EMBL" id="OWZ13788.1"/>
    </source>
</evidence>
<keyword evidence="2" id="KW-0695">RNA-directed DNA polymerase</keyword>
<sequence>MRIKIETDSEIQNLITLNRLDEILVAKSEDPALRIERIRQAQDEEAWIRGLNITRSDTGRGQFLRIPMNFEVDQHYFLFYCPTTNESAADRNNQMRLVLTETLNQDVLHHYHTSLQGGHQGISRTYDRIRDRFHWRGLYKSVQSYVGECADCETGKGRHRIQGESPVNLQPLYLFQIIDMDHLPSLSSSYKGNTEWLVFENFFSGYLKANS</sequence>
<dbReference type="PANTHER" id="PTHR37984:SF5">
    <property type="entry name" value="PROTEIN NYNRIN-LIKE"/>
    <property type="match status" value="1"/>
</dbReference>
<proteinExistence type="predicted"/>
<keyword evidence="2" id="KW-0808">Transferase</keyword>
<dbReference type="OrthoDB" id="10030726at2759"/>
<dbReference type="PANTHER" id="PTHR37984">
    <property type="entry name" value="PROTEIN CBG26694"/>
    <property type="match status" value="1"/>
</dbReference>
<dbReference type="Proteomes" id="UP000198211">
    <property type="component" value="Unassembled WGS sequence"/>
</dbReference>
<dbReference type="InterPro" id="IPR050951">
    <property type="entry name" value="Retrovirus_Pol_polyprotein"/>
</dbReference>
<keyword evidence="2" id="KW-0548">Nucleotidyltransferase</keyword>
<name>A0A225W9A3_9STRA</name>
<evidence type="ECO:0000313" key="3">
    <source>
        <dbReference type="Proteomes" id="UP000198211"/>
    </source>
</evidence>
<reference evidence="3" key="1">
    <citation type="submission" date="2017-03" db="EMBL/GenBank/DDBJ databases">
        <title>Phytopthora megakarya and P. palmivora, two closely related causual agents of cacao black pod achieved similar genome size and gene model numbers by different mechanisms.</title>
        <authorList>
            <person name="Ali S."/>
            <person name="Shao J."/>
            <person name="Larry D.J."/>
            <person name="Kronmiller B."/>
            <person name="Shen D."/>
            <person name="Strem M.D."/>
            <person name="Melnick R.L."/>
            <person name="Guiltinan M.J."/>
            <person name="Tyler B.M."/>
            <person name="Meinhardt L.W."/>
            <person name="Bailey B.A."/>
        </authorList>
    </citation>
    <scope>NUCLEOTIDE SEQUENCE [LARGE SCALE GENOMIC DNA]</scope>
    <source>
        <strain evidence="3">zdho120</strain>
    </source>
</reference>
<feature type="non-terminal residue" evidence="2">
    <location>
        <position position="211"/>
    </location>
</feature>